<dbReference type="KEGG" id="mtun:MTUNDRAET4_0192.2"/>
<reference evidence="2 3" key="1">
    <citation type="submission" date="2019-03" db="EMBL/GenBank/DDBJ databases">
        <authorList>
            <person name="Kox A.R. M."/>
        </authorList>
    </citation>
    <scope>NUCLEOTIDE SEQUENCE [LARGE SCALE GENOMIC DNA]</scope>
    <source>
        <strain evidence="2">MTUNDRAET4 annotated genome</strain>
        <plasmid evidence="3">3</plasmid>
    </source>
</reference>
<evidence type="ECO:0000313" key="3">
    <source>
        <dbReference type="Proteomes" id="UP000294360"/>
    </source>
</evidence>
<sequence length="73" mass="8288">MISKIGHLSPTELKASRRPINIRKGIMPTAVEQIHAKIAELETKIADLRIAERELLALEKSSARQHPRRPSQR</sequence>
<feature type="coiled-coil region" evidence="1">
    <location>
        <begin position="31"/>
        <end position="61"/>
    </location>
</feature>
<organism evidence="2 3">
    <name type="scientific">Methylocella tundrae</name>
    <dbReference type="NCBI Taxonomy" id="227605"/>
    <lineage>
        <taxon>Bacteria</taxon>
        <taxon>Pseudomonadati</taxon>
        <taxon>Pseudomonadota</taxon>
        <taxon>Alphaproteobacteria</taxon>
        <taxon>Hyphomicrobiales</taxon>
        <taxon>Beijerinckiaceae</taxon>
        <taxon>Methylocella</taxon>
    </lineage>
</organism>
<dbReference type="EMBL" id="LR536452">
    <property type="protein sequence ID" value="VFU17675.1"/>
    <property type="molecule type" value="Genomic_DNA"/>
</dbReference>
<keyword evidence="2" id="KW-0614">Plasmid</keyword>
<proteinExistence type="predicted"/>
<dbReference type="AlphaFoldDB" id="A0A4U8Z7S2"/>
<gene>
    <name evidence="2" type="ORF">MTUNDRAET4_0192</name>
</gene>
<evidence type="ECO:0000313" key="2">
    <source>
        <dbReference type="EMBL" id="VFU17675.1"/>
    </source>
</evidence>
<keyword evidence="1" id="KW-0175">Coiled coil</keyword>
<dbReference type="Proteomes" id="UP000294360">
    <property type="component" value="Plasmid 3"/>
</dbReference>
<geneLocation type="plasmid" evidence="2 3">
    <name>3</name>
</geneLocation>
<protein>
    <submittedName>
        <fullName evidence="2">Uncharacterized protein</fullName>
    </submittedName>
</protein>
<name>A0A4U8Z7S2_METTU</name>
<evidence type="ECO:0000256" key="1">
    <source>
        <dbReference type="SAM" id="Coils"/>
    </source>
</evidence>
<accession>A0A4U8Z7S2</accession>